<dbReference type="SUPFAM" id="SSF56784">
    <property type="entry name" value="HAD-like"/>
    <property type="match status" value="1"/>
</dbReference>
<reference evidence="3" key="1">
    <citation type="submission" date="2024-02" db="EMBL/GenBank/DDBJ databases">
        <title>Tomenella chthoni gen. nov. sp. nov., a member of the family Jonesiaceae isolated from bat guano.</title>
        <authorList>
            <person name="Miller S.L."/>
            <person name="King J."/>
            <person name="Sankaranarayanan K."/>
            <person name="Lawson P.A."/>
        </authorList>
    </citation>
    <scope>NUCLEOTIDE SEQUENCE</scope>
    <source>
        <strain evidence="3">BS-20</strain>
    </source>
</reference>
<dbReference type="EMBL" id="CP146203">
    <property type="protein sequence ID" value="XBH20733.1"/>
    <property type="molecule type" value="Genomic_DNA"/>
</dbReference>
<dbReference type="InterPro" id="IPR023214">
    <property type="entry name" value="HAD_sf"/>
</dbReference>
<dbReference type="NCBIfam" id="TIGR01490">
    <property type="entry name" value="HAD-SF-IB-hyp1"/>
    <property type="match status" value="1"/>
</dbReference>
<evidence type="ECO:0000256" key="2">
    <source>
        <dbReference type="SAM" id="MobiDB-lite"/>
    </source>
</evidence>
<comment type="similarity">
    <text evidence="1">Belongs to the HAD-like hydrolase superfamily. SerB family.</text>
</comment>
<dbReference type="PANTHER" id="PTHR43344:SF15">
    <property type="entry name" value="PHOSPHOSERINE PHOSPHATASE SERB1"/>
    <property type="match status" value="1"/>
</dbReference>
<keyword evidence="3" id="KW-0378">Hydrolase</keyword>
<evidence type="ECO:0000313" key="3">
    <source>
        <dbReference type="EMBL" id="XBH20733.1"/>
    </source>
</evidence>
<feature type="region of interest" description="Disordered" evidence="2">
    <location>
        <begin position="1"/>
        <end position="21"/>
    </location>
</feature>
<protein>
    <submittedName>
        <fullName evidence="3">HAD family hydrolase</fullName>
        <ecNumber evidence="3">3.1.3.-</ecNumber>
    </submittedName>
</protein>
<evidence type="ECO:0000256" key="1">
    <source>
        <dbReference type="ARBA" id="ARBA00009184"/>
    </source>
</evidence>
<dbReference type="EC" id="3.1.3.-" evidence="3"/>
<dbReference type="GO" id="GO:0016787">
    <property type="term" value="F:hydrolase activity"/>
    <property type="evidence" value="ECO:0007669"/>
    <property type="project" value="UniProtKB-KW"/>
</dbReference>
<dbReference type="Gene3D" id="3.40.50.1000">
    <property type="entry name" value="HAD superfamily/HAD-like"/>
    <property type="match status" value="1"/>
</dbReference>
<organism evidence="3">
    <name type="scientific">Jonesiaceae bacterium BS-20</name>
    <dbReference type="NCBI Taxonomy" id="3120821"/>
    <lineage>
        <taxon>Bacteria</taxon>
        <taxon>Bacillati</taxon>
        <taxon>Actinomycetota</taxon>
        <taxon>Actinomycetes</taxon>
        <taxon>Micrococcales</taxon>
        <taxon>Jonesiaceae</taxon>
    </lineage>
</organism>
<dbReference type="InterPro" id="IPR006385">
    <property type="entry name" value="HAD_hydro_SerB1"/>
</dbReference>
<dbReference type="PANTHER" id="PTHR43344">
    <property type="entry name" value="PHOSPHOSERINE PHOSPHATASE"/>
    <property type="match status" value="1"/>
</dbReference>
<gene>
    <name evidence="3" type="ORF">V5R04_10900</name>
</gene>
<dbReference type="Gene3D" id="1.20.1440.100">
    <property type="entry name" value="SG protein - dephosphorylation function"/>
    <property type="match status" value="1"/>
</dbReference>
<dbReference type="InterPro" id="IPR050582">
    <property type="entry name" value="HAD-like_SerB"/>
</dbReference>
<dbReference type="NCBIfam" id="TIGR01488">
    <property type="entry name" value="HAD-SF-IB"/>
    <property type="match status" value="1"/>
</dbReference>
<accession>A0AAU7DU13</accession>
<dbReference type="CDD" id="cd02612">
    <property type="entry name" value="HAD_PGPPase"/>
    <property type="match status" value="1"/>
</dbReference>
<sequence>MNSKVGEPDSQELPEPSDTGPRVAAFFDVDNTIIRGASAFHLGKALYDRGFFRKRDIWAFAYQQARYVMMGENNQQISSTRNRALSVMQGHSVAEVVSIGEEVYDQVLANRIYPGTQKLLDKHLAAGHEVWLVTATPSEVGDLIARRLGVSGALATVVEHEAGYYTGNLVGELMHGTSKANAAQTLAKDRNIDLTASFAYGDSMNDVPLLNTVGNPCAINPDARLRKHAQLSGWPTRDFRGKRNAARKSIKTASLAGLVWAITLVIKKVTRGLRK</sequence>
<dbReference type="Pfam" id="PF12710">
    <property type="entry name" value="HAD"/>
    <property type="match status" value="1"/>
</dbReference>
<dbReference type="AlphaFoldDB" id="A0AAU7DU13"/>
<proteinExistence type="inferred from homology"/>
<dbReference type="InterPro" id="IPR036412">
    <property type="entry name" value="HAD-like_sf"/>
</dbReference>
<name>A0AAU7DU13_9MICO</name>